<dbReference type="Pfam" id="PF00534">
    <property type="entry name" value="Glycos_transf_1"/>
    <property type="match status" value="1"/>
</dbReference>
<dbReference type="PANTHER" id="PTHR46401:SF2">
    <property type="entry name" value="GLYCOSYLTRANSFERASE WBBK-RELATED"/>
    <property type="match status" value="1"/>
</dbReference>
<dbReference type="PANTHER" id="PTHR46401">
    <property type="entry name" value="GLYCOSYLTRANSFERASE WBBK-RELATED"/>
    <property type="match status" value="1"/>
</dbReference>
<protein>
    <submittedName>
        <fullName evidence="4">Glycosyltransferase family 1 protein</fullName>
    </submittedName>
</protein>
<dbReference type="InterPro" id="IPR001296">
    <property type="entry name" value="Glyco_trans_1"/>
</dbReference>
<reference evidence="4 5" key="1">
    <citation type="submission" date="2023-10" db="EMBL/GenBank/DDBJ databases">
        <title>Noviherbaspirillum sp. CPCC 100848 genome assembly.</title>
        <authorList>
            <person name="Li X.Y."/>
            <person name="Fang X.M."/>
        </authorList>
    </citation>
    <scope>NUCLEOTIDE SEQUENCE [LARGE SCALE GENOMIC DNA]</scope>
    <source>
        <strain evidence="4 5">CPCC 100848</strain>
    </source>
</reference>
<dbReference type="Proteomes" id="UP001352263">
    <property type="component" value="Unassembled WGS sequence"/>
</dbReference>
<dbReference type="Gene3D" id="3.40.50.2000">
    <property type="entry name" value="Glycogen Phosphorylase B"/>
    <property type="match status" value="2"/>
</dbReference>
<proteinExistence type="predicted"/>
<dbReference type="RefSeq" id="WP_326505984.1">
    <property type="nucleotide sequence ID" value="NZ_JAWIIV010000005.1"/>
</dbReference>
<evidence type="ECO:0000313" key="4">
    <source>
        <dbReference type="EMBL" id="MEC4719274.1"/>
    </source>
</evidence>
<evidence type="ECO:0000259" key="2">
    <source>
        <dbReference type="Pfam" id="PF00534"/>
    </source>
</evidence>
<comment type="caution">
    <text evidence="4">The sequence shown here is derived from an EMBL/GenBank/DDBJ whole genome shotgun (WGS) entry which is preliminary data.</text>
</comment>
<dbReference type="InterPro" id="IPR028098">
    <property type="entry name" value="Glyco_trans_4-like_N"/>
</dbReference>
<accession>A0ABU6J6K0</accession>
<gene>
    <name evidence="4" type="ORF">RY831_08950</name>
</gene>
<evidence type="ECO:0000313" key="5">
    <source>
        <dbReference type="Proteomes" id="UP001352263"/>
    </source>
</evidence>
<keyword evidence="1" id="KW-0808">Transferase</keyword>
<dbReference type="Pfam" id="PF13439">
    <property type="entry name" value="Glyco_transf_4"/>
    <property type="match status" value="1"/>
</dbReference>
<evidence type="ECO:0000256" key="1">
    <source>
        <dbReference type="ARBA" id="ARBA00022679"/>
    </source>
</evidence>
<evidence type="ECO:0000259" key="3">
    <source>
        <dbReference type="Pfam" id="PF13439"/>
    </source>
</evidence>
<dbReference type="CDD" id="cd03809">
    <property type="entry name" value="GT4_MtfB-like"/>
    <property type="match status" value="1"/>
</dbReference>
<sequence length="378" mass="41583">MKFLRVGLSTTTIEPVLTGGRLDGIGVYTTALMKGLPEVGCSVTGWSFPPPFKTVRAGMFSAGEKMPRSFEAWSLRDLVLPTGRGRLPMDLFHATDYRIVRMQCPVVATLHDAIPLKHPEWTSPRLRGLKNWLQKTAAGKADHVIAISKFAVAELVEYFHIDERNITVVHAGVGSEWYVPPPPEDVDETLRANGLQSGYFLFVGTLQPRKNVERIIDAYKSLPAAVRRARQLVIVGHAGWRCDDLINKIRTMVQNGEQVIWLSNLAQKNQLRHVYKGAGVFVFPSLHEGFGIPVVEAFASGVPVVTSNTTSLPEVSQGAALEVDPLAVDDIAAAMLALATDDALRQRCIDAGRRRAAQLTWNQAVEKTAAVYRKVLGR</sequence>
<dbReference type="EMBL" id="JAWIIV010000005">
    <property type="protein sequence ID" value="MEC4719274.1"/>
    <property type="molecule type" value="Genomic_DNA"/>
</dbReference>
<name>A0ABU6J6K0_9BURK</name>
<organism evidence="4 5">
    <name type="scientific">Noviherbaspirillum album</name>
    <dbReference type="NCBI Taxonomy" id="3080276"/>
    <lineage>
        <taxon>Bacteria</taxon>
        <taxon>Pseudomonadati</taxon>
        <taxon>Pseudomonadota</taxon>
        <taxon>Betaproteobacteria</taxon>
        <taxon>Burkholderiales</taxon>
        <taxon>Oxalobacteraceae</taxon>
        <taxon>Noviherbaspirillum</taxon>
    </lineage>
</organism>
<keyword evidence="5" id="KW-1185">Reference proteome</keyword>
<feature type="domain" description="Glycosyltransferase subfamily 4-like N-terminal" evidence="3">
    <location>
        <begin position="23"/>
        <end position="173"/>
    </location>
</feature>
<dbReference type="SUPFAM" id="SSF53756">
    <property type="entry name" value="UDP-Glycosyltransferase/glycogen phosphorylase"/>
    <property type="match status" value="1"/>
</dbReference>
<feature type="domain" description="Glycosyl transferase family 1" evidence="2">
    <location>
        <begin position="198"/>
        <end position="355"/>
    </location>
</feature>